<reference evidence="3" key="1">
    <citation type="journal article" date="2022" name="bioRxiv">
        <title>Deciphering the potential niche of two novel black yeast fungi from a biological soil crust based on their genomes, phenotypes, and melanin regulation.</title>
        <authorList>
            <consortium name="DOE Joint Genome Institute"/>
            <person name="Carr E.C."/>
            <person name="Barton Q."/>
            <person name="Grambo S."/>
            <person name="Sullivan M."/>
            <person name="Renfro C.M."/>
            <person name="Kuo A."/>
            <person name="Pangilinan J."/>
            <person name="Lipzen A."/>
            <person name="Keymanesh K."/>
            <person name="Savage E."/>
            <person name="Barry K."/>
            <person name="Grigoriev I.V."/>
            <person name="Riekhof W.R."/>
            <person name="Harris S.S."/>
        </authorList>
    </citation>
    <scope>NUCLEOTIDE SEQUENCE</scope>
    <source>
        <strain evidence="3">JF 03-4F</strain>
    </source>
</reference>
<organism evidence="3 4">
    <name type="scientific">Exophiala viscosa</name>
    <dbReference type="NCBI Taxonomy" id="2486360"/>
    <lineage>
        <taxon>Eukaryota</taxon>
        <taxon>Fungi</taxon>
        <taxon>Dikarya</taxon>
        <taxon>Ascomycota</taxon>
        <taxon>Pezizomycotina</taxon>
        <taxon>Eurotiomycetes</taxon>
        <taxon>Chaetothyriomycetidae</taxon>
        <taxon>Chaetothyriales</taxon>
        <taxon>Herpotrichiellaceae</taxon>
        <taxon>Exophiala</taxon>
    </lineage>
</organism>
<gene>
    <name evidence="3" type="ORF">EDD36DRAFT_448220</name>
</gene>
<protein>
    <submittedName>
        <fullName evidence="3">Uroporphyrinogen-III synthase</fullName>
    </submittedName>
</protein>
<dbReference type="PANTHER" id="PTHR12390:SF0">
    <property type="entry name" value="UROPORPHYRINOGEN-III SYNTHASE"/>
    <property type="match status" value="1"/>
</dbReference>
<evidence type="ECO:0000313" key="4">
    <source>
        <dbReference type="Proteomes" id="UP001203852"/>
    </source>
</evidence>
<dbReference type="PANTHER" id="PTHR12390">
    <property type="entry name" value="UROPORPHYRINOGEN III SYNTHASE"/>
    <property type="match status" value="1"/>
</dbReference>
<comment type="caution">
    <text evidence="3">The sequence shown here is derived from an EMBL/GenBank/DDBJ whole genome shotgun (WGS) entry which is preliminary data.</text>
</comment>
<dbReference type="Gene3D" id="3.40.50.10090">
    <property type="match status" value="2"/>
</dbReference>
<dbReference type="GO" id="GO:0005829">
    <property type="term" value="C:cytosol"/>
    <property type="evidence" value="ECO:0007669"/>
    <property type="project" value="TreeGrafter"/>
</dbReference>
<evidence type="ECO:0000313" key="3">
    <source>
        <dbReference type="EMBL" id="KAI1608440.1"/>
    </source>
</evidence>
<dbReference type="InterPro" id="IPR036108">
    <property type="entry name" value="4pyrrol_syn_uPrphyn_synt_sf"/>
</dbReference>
<dbReference type="CDD" id="cd06578">
    <property type="entry name" value="HemD"/>
    <property type="match status" value="1"/>
</dbReference>
<accession>A0AAN6I960</accession>
<evidence type="ECO:0000256" key="1">
    <source>
        <dbReference type="SAM" id="MobiDB-lite"/>
    </source>
</evidence>
<dbReference type="GO" id="GO:0006780">
    <property type="term" value="P:uroporphyrinogen III biosynthetic process"/>
    <property type="evidence" value="ECO:0007669"/>
    <property type="project" value="InterPro"/>
</dbReference>
<sequence length="421" mass="46313">MLAPLNLRPSSLCIRLVPRCIKSTHIHGLRLCSKMSVPSTVPILLLKTRSQPHDAYEEYFSTFESCGRSFQPQFVPVLEHRANAENLAELDHLLKSGGLTEKYGGMIFTSQRAVEAWTDVVKRVEQQSTGDNTSATGTGVNGASANASHSTPAATDDASAELVVSDFSFPLYTVGPATSRALQTLITASSSSSPFGRLRPSVVGEHTGNGAALAEYILSHYNALHAQKEYTFYDAPRLPFIPLLGPSRGERLEKDDNRIRKKGLLFLVGEQRRDIIPKTLMDPEGKLENPHDRIEVDEVEVYKTEIMESFQEDFQSRLDSSKIQGLHLVVVVVFSPQGCESMLRSLGFINESNALTERGRDRWSAEHSEGSFKSVIVTIGPTTRDHLVKHYAFEPDVCAAKPSAQGIGDGLNEFLKSKGLL</sequence>
<dbReference type="AlphaFoldDB" id="A0AAN6I960"/>
<dbReference type="Proteomes" id="UP001203852">
    <property type="component" value="Unassembled WGS sequence"/>
</dbReference>
<name>A0AAN6I960_9EURO</name>
<feature type="domain" description="Tetrapyrrole biosynthesis uroporphyrinogen III synthase" evidence="2">
    <location>
        <begin position="68"/>
        <end position="220"/>
    </location>
</feature>
<evidence type="ECO:0000259" key="2">
    <source>
        <dbReference type="Pfam" id="PF02602"/>
    </source>
</evidence>
<dbReference type="SUPFAM" id="SSF69618">
    <property type="entry name" value="HemD-like"/>
    <property type="match status" value="1"/>
</dbReference>
<keyword evidence="4" id="KW-1185">Reference proteome</keyword>
<dbReference type="EMBL" id="MU404363">
    <property type="protein sequence ID" value="KAI1608440.1"/>
    <property type="molecule type" value="Genomic_DNA"/>
</dbReference>
<feature type="region of interest" description="Disordered" evidence="1">
    <location>
        <begin position="127"/>
        <end position="153"/>
    </location>
</feature>
<dbReference type="InterPro" id="IPR039793">
    <property type="entry name" value="UROS/Hem4"/>
</dbReference>
<feature type="domain" description="Tetrapyrrole biosynthesis uroporphyrinogen III synthase" evidence="2">
    <location>
        <begin position="258"/>
        <end position="406"/>
    </location>
</feature>
<dbReference type="Pfam" id="PF02602">
    <property type="entry name" value="HEM4"/>
    <property type="match status" value="2"/>
</dbReference>
<dbReference type="InterPro" id="IPR003754">
    <property type="entry name" value="4pyrrol_synth_uPrphyn_synth"/>
</dbReference>
<dbReference type="GO" id="GO:0004852">
    <property type="term" value="F:uroporphyrinogen-III synthase activity"/>
    <property type="evidence" value="ECO:0007669"/>
    <property type="project" value="InterPro"/>
</dbReference>
<proteinExistence type="predicted"/>